<feature type="transmembrane region" description="Helical" evidence="1">
    <location>
        <begin position="28"/>
        <end position="47"/>
    </location>
</feature>
<sequence length="333" mass="38779">MFSLFGVTIVQCWIYYFNFPNDWKFQKISNIVWCVNLALISMTKLMFVNRSFKLEDTTVRYSGRIGYRKRQSDNQQSNRVYASDSVCDSSLNIYVSFIRDRYQITHWTDLQEMKWSILSSFGMSTAIDVVLAIAMCYYLQKSRSAFAMFVNHDKVNLTKLAPNLSMTRQDKQSHCGRNALRFDFWGPHKFATMEHNLIFLGISFLLTKFFQLDKQIFTPLHQYSTVYINSYMAMLNSRRSGRDNDSSSFSVARLMNLRGRPKERPNATHLETIPDQDSMALSSIGHQARLEAELDMDAKQGPEDDLSKNMGGITIHRIEERKYDDDTKNWNPV</sequence>
<accession>A0A409WPH3</accession>
<keyword evidence="3" id="KW-1185">Reference proteome</keyword>
<protein>
    <submittedName>
        <fullName evidence="2">Uncharacterized protein</fullName>
    </submittedName>
</protein>
<evidence type="ECO:0000313" key="3">
    <source>
        <dbReference type="Proteomes" id="UP000283269"/>
    </source>
</evidence>
<dbReference type="STRING" id="93625.A0A409WPH3"/>
<reference evidence="2 3" key="1">
    <citation type="journal article" date="2018" name="Evol. Lett.">
        <title>Horizontal gene cluster transfer increased hallucinogenic mushroom diversity.</title>
        <authorList>
            <person name="Reynolds H.T."/>
            <person name="Vijayakumar V."/>
            <person name="Gluck-Thaler E."/>
            <person name="Korotkin H.B."/>
            <person name="Matheny P.B."/>
            <person name="Slot J.C."/>
        </authorList>
    </citation>
    <scope>NUCLEOTIDE SEQUENCE [LARGE SCALE GENOMIC DNA]</scope>
    <source>
        <strain evidence="2 3">2631</strain>
    </source>
</reference>
<dbReference type="InParanoid" id="A0A409WPH3"/>
<dbReference type="OrthoDB" id="3270417at2759"/>
<keyword evidence="1" id="KW-0812">Transmembrane</keyword>
<feature type="transmembrane region" description="Helical" evidence="1">
    <location>
        <begin position="117"/>
        <end position="139"/>
    </location>
</feature>
<evidence type="ECO:0000256" key="1">
    <source>
        <dbReference type="SAM" id="Phobius"/>
    </source>
</evidence>
<name>A0A409WPH3_PSICY</name>
<evidence type="ECO:0000313" key="2">
    <source>
        <dbReference type="EMBL" id="PPQ80415.1"/>
    </source>
</evidence>
<proteinExistence type="predicted"/>
<gene>
    <name evidence="2" type="ORF">CVT25_001723</name>
</gene>
<dbReference type="AlphaFoldDB" id="A0A409WPH3"/>
<keyword evidence="1" id="KW-0472">Membrane</keyword>
<keyword evidence="1" id="KW-1133">Transmembrane helix</keyword>
<dbReference type="EMBL" id="NHYD01003331">
    <property type="protein sequence ID" value="PPQ80415.1"/>
    <property type="molecule type" value="Genomic_DNA"/>
</dbReference>
<organism evidence="2 3">
    <name type="scientific">Psilocybe cyanescens</name>
    <dbReference type="NCBI Taxonomy" id="93625"/>
    <lineage>
        <taxon>Eukaryota</taxon>
        <taxon>Fungi</taxon>
        <taxon>Dikarya</taxon>
        <taxon>Basidiomycota</taxon>
        <taxon>Agaricomycotina</taxon>
        <taxon>Agaricomycetes</taxon>
        <taxon>Agaricomycetidae</taxon>
        <taxon>Agaricales</taxon>
        <taxon>Agaricineae</taxon>
        <taxon>Strophariaceae</taxon>
        <taxon>Psilocybe</taxon>
    </lineage>
</organism>
<dbReference type="Proteomes" id="UP000283269">
    <property type="component" value="Unassembled WGS sequence"/>
</dbReference>
<comment type="caution">
    <text evidence="2">The sequence shown here is derived from an EMBL/GenBank/DDBJ whole genome shotgun (WGS) entry which is preliminary data.</text>
</comment>